<dbReference type="Pfam" id="PF19054">
    <property type="entry name" value="DUF5753"/>
    <property type="match status" value="1"/>
</dbReference>
<dbReference type="InterPro" id="IPR001387">
    <property type="entry name" value="Cro/C1-type_HTH"/>
</dbReference>
<organism evidence="2 3">
    <name type="scientific">Streptomyces nojiriensis</name>
    <dbReference type="NCBI Taxonomy" id="66374"/>
    <lineage>
        <taxon>Bacteria</taxon>
        <taxon>Bacillati</taxon>
        <taxon>Actinomycetota</taxon>
        <taxon>Actinomycetes</taxon>
        <taxon>Kitasatosporales</taxon>
        <taxon>Streptomycetaceae</taxon>
        <taxon>Streptomyces</taxon>
    </lineage>
</organism>
<gene>
    <name evidence="2" type="ORF">Snoj_74930</name>
</gene>
<dbReference type="PROSITE" id="PS50943">
    <property type="entry name" value="HTH_CROC1"/>
    <property type="match status" value="1"/>
</dbReference>
<dbReference type="SMART" id="SM00530">
    <property type="entry name" value="HTH_XRE"/>
    <property type="match status" value="1"/>
</dbReference>
<dbReference type="SUPFAM" id="SSF47413">
    <property type="entry name" value="lambda repressor-like DNA-binding domains"/>
    <property type="match status" value="1"/>
</dbReference>
<accession>A0ABQ3T0Q0</accession>
<evidence type="ECO:0000259" key="1">
    <source>
        <dbReference type="PROSITE" id="PS50943"/>
    </source>
</evidence>
<evidence type="ECO:0000313" key="2">
    <source>
        <dbReference type="EMBL" id="GHI73575.1"/>
    </source>
</evidence>
<dbReference type="EMBL" id="BNEC01000005">
    <property type="protein sequence ID" value="GHI73575.1"/>
    <property type="molecule type" value="Genomic_DNA"/>
</dbReference>
<evidence type="ECO:0000313" key="3">
    <source>
        <dbReference type="Proteomes" id="UP000613974"/>
    </source>
</evidence>
<sequence>MKMVGAMVAAARIAKNLTQKQLGELVRLDAETIASIEQGRRALMPNVAELMDFHLGLPGLLTVAALEMPERDASPPWSEEYMELEKEAIALDWYEAMVVPGVLQTENYMRALFRCRVPAFLPEEIEALIVRRLSRVQMLHQQHPPSFSFVISETVLRDRIGGDAIWVEQVRHLLACMEIPHVTMQILPLGQTYHPALSGSFTMLETPEHVHRGYFEGQRGSKLVTDPDDVSILAQRYAMLRTQALNPHETRGLLDRMLGEL</sequence>
<dbReference type="Proteomes" id="UP000613974">
    <property type="component" value="Unassembled WGS sequence"/>
</dbReference>
<protein>
    <submittedName>
        <fullName evidence="2">Transcriptional regulator</fullName>
    </submittedName>
</protein>
<keyword evidence="3" id="KW-1185">Reference proteome</keyword>
<dbReference type="GeneID" id="95591806"/>
<dbReference type="Gene3D" id="1.10.260.40">
    <property type="entry name" value="lambda repressor-like DNA-binding domains"/>
    <property type="match status" value="1"/>
</dbReference>
<dbReference type="RefSeq" id="WP_229875002.1">
    <property type="nucleotide sequence ID" value="NZ_BMRL01000001.1"/>
</dbReference>
<dbReference type="InterPro" id="IPR010982">
    <property type="entry name" value="Lambda_DNA-bd_dom_sf"/>
</dbReference>
<reference evidence="3" key="1">
    <citation type="submission" date="2023-07" db="EMBL/GenBank/DDBJ databases">
        <title>Whole genome shotgun sequence of Streptomyces nojiriensis NBRC 13794.</title>
        <authorList>
            <person name="Komaki H."/>
            <person name="Tamura T."/>
        </authorList>
    </citation>
    <scope>NUCLEOTIDE SEQUENCE [LARGE SCALE GENOMIC DNA]</scope>
    <source>
        <strain evidence="3">NBRC 13794</strain>
    </source>
</reference>
<proteinExistence type="predicted"/>
<dbReference type="CDD" id="cd00093">
    <property type="entry name" value="HTH_XRE"/>
    <property type="match status" value="1"/>
</dbReference>
<dbReference type="Pfam" id="PF01381">
    <property type="entry name" value="HTH_3"/>
    <property type="match status" value="1"/>
</dbReference>
<feature type="domain" description="HTH cro/C1-type" evidence="1">
    <location>
        <begin position="8"/>
        <end position="41"/>
    </location>
</feature>
<name>A0ABQ3T0Q0_9ACTN</name>
<dbReference type="InterPro" id="IPR043917">
    <property type="entry name" value="DUF5753"/>
</dbReference>
<comment type="caution">
    <text evidence="2">The sequence shown here is derived from an EMBL/GenBank/DDBJ whole genome shotgun (WGS) entry which is preliminary data.</text>
</comment>